<evidence type="ECO:0000313" key="2">
    <source>
        <dbReference type="Proteomes" id="UP001209570"/>
    </source>
</evidence>
<sequence length="88" mass="9592">MSDPTSRPVRVCLTRCPLPPAESSVHSLPCHIHHDGPAAIKSYFRPELVEPAEAGEKPPKAAAWRAEFRGVQLTGDVVSLESMGYKAR</sequence>
<dbReference type="Proteomes" id="UP001209570">
    <property type="component" value="Unassembled WGS sequence"/>
</dbReference>
<dbReference type="PANTHER" id="PTHR47204">
    <property type="entry name" value="OS02G0168900 PROTEIN"/>
    <property type="match status" value="1"/>
</dbReference>
<dbReference type="GO" id="GO:0032299">
    <property type="term" value="C:ribonuclease H2 complex"/>
    <property type="evidence" value="ECO:0007669"/>
    <property type="project" value="InterPro"/>
</dbReference>
<dbReference type="EMBL" id="JAKCXM010003341">
    <property type="protein sequence ID" value="KAJ0389668.1"/>
    <property type="molecule type" value="Genomic_DNA"/>
</dbReference>
<dbReference type="Pfam" id="PF08615">
    <property type="entry name" value="RNase_H2_suC"/>
    <property type="match status" value="1"/>
</dbReference>
<comment type="caution">
    <text evidence="1">The sequence shown here is derived from an EMBL/GenBank/DDBJ whole genome shotgun (WGS) entry which is preliminary data.</text>
</comment>
<dbReference type="AlphaFoldDB" id="A0AAD5L7X5"/>
<dbReference type="InterPro" id="IPR013924">
    <property type="entry name" value="RNase_H2_suC"/>
</dbReference>
<accession>A0AAD5L7X5</accession>
<protein>
    <submittedName>
        <fullName evidence="1">Uncharacterized protein</fullName>
    </submittedName>
</protein>
<dbReference type="Gene3D" id="2.40.128.680">
    <property type="match status" value="1"/>
</dbReference>
<gene>
    <name evidence="1" type="ORF">P43SY_010943</name>
</gene>
<dbReference type="CDD" id="cd09271">
    <property type="entry name" value="RNase_H2-C"/>
    <property type="match status" value="1"/>
</dbReference>
<keyword evidence="2" id="KW-1185">Reference proteome</keyword>
<dbReference type="PANTHER" id="PTHR47204:SF1">
    <property type="entry name" value="RIBONUCLEASE H2 SUBUNIT C"/>
    <property type="match status" value="1"/>
</dbReference>
<name>A0AAD5L7X5_PYTIN</name>
<dbReference type="GO" id="GO:0006401">
    <property type="term" value="P:RNA catabolic process"/>
    <property type="evidence" value="ECO:0007669"/>
    <property type="project" value="InterPro"/>
</dbReference>
<evidence type="ECO:0000313" key="1">
    <source>
        <dbReference type="EMBL" id="KAJ0389668.1"/>
    </source>
</evidence>
<proteinExistence type="predicted"/>
<reference evidence="1" key="1">
    <citation type="submission" date="2021-12" db="EMBL/GenBank/DDBJ databases">
        <title>Prjna785345.</title>
        <authorList>
            <person name="Rujirawat T."/>
            <person name="Krajaejun T."/>
        </authorList>
    </citation>
    <scope>NUCLEOTIDE SEQUENCE</scope>
    <source>
        <strain evidence="1">Pi057C3</strain>
    </source>
</reference>
<organism evidence="1 2">
    <name type="scientific">Pythium insidiosum</name>
    <name type="common">Pythiosis disease agent</name>
    <dbReference type="NCBI Taxonomy" id="114742"/>
    <lineage>
        <taxon>Eukaryota</taxon>
        <taxon>Sar</taxon>
        <taxon>Stramenopiles</taxon>
        <taxon>Oomycota</taxon>
        <taxon>Peronosporomycetes</taxon>
        <taxon>Pythiales</taxon>
        <taxon>Pythiaceae</taxon>
        <taxon>Pythium</taxon>
    </lineage>
</organism>